<organism evidence="5 6">
    <name type="scientific">Lacunisphaera limnophila</name>
    <dbReference type="NCBI Taxonomy" id="1838286"/>
    <lineage>
        <taxon>Bacteria</taxon>
        <taxon>Pseudomonadati</taxon>
        <taxon>Verrucomicrobiota</taxon>
        <taxon>Opitutia</taxon>
        <taxon>Opitutales</taxon>
        <taxon>Opitutaceae</taxon>
        <taxon>Lacunisphaera</taxon>
    </lineage>
</organism>
<dbReference type="InterPro" id="IPR049492">
    <property type="entry name" value="BD-FAE-like_dom"/>
</dbReference>
<dbReference type="EMBL" id="CP016094">
    <property type="protein sequence ID" value="AOS45971.1"/>
    <property type="molecule type" value="Genomic_DNA"/>
</dbReference>
<evidence type="ECO:0000256" key="1">
    <source>
        <dbReference type="ARBA" id="ARBA00022801"/>
    </source>
</evidence>
<dbReference type="PANTHER" id="PTHR48081">
    <property type="entry name" value="AB HYDROLASE SUPERFAMILY PROTEIN C4A8.06C"/>
    <property type="match status" value="1"/>
</dbReference>
<evidence type="ECO:0000256" key="3">
    <source>
        <dbReference type="SAM" id="SignalP"/>
    </source>
</evidence>
<dbReference type="GO" id="GO:0046555">
    <property type="term" value="F:acetylxylan esterase activity"/>
    <property type="evidence" value="ECO:0007669"/>
    <property type="project" value="UniProtKB-EC"/>
</dbReference>
<dbReference type="EC" id="3.1.1.72" evidence="5"/>
<accession>A0A1D8AYN8</accession>
<dbReference type="KEGG" id="obg:Verru16b_03062"/>
<evidence type="ECO:0000313" key="5">
    <source>
        <dbReference type="EMBL" id="AOS45971.1"/>
    </source>
</evidence>
<evidence type="ECO:0000259" key="4">
    <source>
        <dbReference type="Pfam" id="PF20434"/>
    </source>
</evidence>
<dbReference type="Gene3D" id="3.40.50.1820">
    <property type="entry name" value="alpha/beta hydrolase"/>
    <property type="match status" value="1"/>
</dbReference>
<feature type="region of interest" description="Disordered" evidence="2">
    <location>
        <begin position="351"/>
        <end position="386"/>
    </location>
</feature>
<dbReference type="STRING" id="1838286.Verru16b_03062"/>
<dbReference type="PANTHER" id="PTHR48081:SF6">
    <property type="entry name" value="PEPTIDASE S9 PROLYL OLIGOPEPTIDASE CATALYTIC DOMAIN-CONTAINING PROTEIN"/>
    <property type="match status" value="1"/>
</dbReference>
<keyword evidence="6" id="KW-1185">Reference proteome</keyword>
<evidence type="ECO:0000256" key="2">
    <source>
        <dbReference type="SAM" id="MobiDB-lite"/>
    </source>
</evidence>
<dbReference type="InterPro" id="IPR050300">
    <property type="entry name" value="GDXG_lipolytic_enzyme"/>
</dbReference>
<reference evidence="5 6" key="1">
    <citation type="submission" date="2016-06" db="EMBL/GenBank/DDBJ databases">
        <title>Three novel species with peptidoglycan cell walls form the new genus Lacunisphaera gen. nov. in the family Opitutaceae of the verrucomicrobial subdivision 4.</title>
        <authorList>
            <person name="Rast P."/>
            <person name="Gloeckner I."/>
            <person name="Jogler M."/>
            <person name="Boedeker C."/>
            <person name="Jeske O."/>
            <person name="Wiegand S."/>
            <person name="Reinhardt R."/>
            <person name="Schumann P."/>
            <person name="Rohde M."/>
            <person name="Spring S."/>
            <person name="Gloeckner F.O."/>
            <person name="Jogler C."/>
        </authorList>
    </citation>
    <scope>NUCLEOTIDE SEQUENCE [LARGE SCALE GENOMIC DNA]</scope>
    <source>
        <strain evidence="5 6">IG16b</strain>
    </source>
</reference>
<dbReference type="InterPro" id="IPR029058">
    <property type="entry name" value="AB_hydrolase_fold"/>
</dbReference>
<dbReference type="Proteomes" id="UP000095228">
    <property type="component" value="Chromosome"/>
</dbReference>
<dbReference type="Pfam" id="PF20434">
    <property type="entry name" value="BD-FAE"/>
    <property type="match status" value="1"/>
</dbReference>
<keyword evidence="3" id="KW-0732">Signal</keyword>
<feature type="chain" id="PRO_5009105390" evidence="3">
    <location>
        <begin position="24"/>
        <end position="386"/>
    </location>
</feature>
<protein>
    <submittedName>
        <fullName evidence="5">Acetylxylan esterase</fullName>
        <ecNumber evidence="5">3.1.1.72</ecNumber>
    </submittedName>
</protein>
<evidence type="ECO:0000313" key="6">
    <source>
        <dbReference type="Proteomes" id="UP000095228"/>
    </source>
</evidence>
<dbReference type="RefSeq" id="WP_069963073.1">
    <property type="nucleotide sequence ID" value="NZ_CP016094.1"/>
</dbReference>
<dbReference type="SUPFAM" id="SSF53474">
    <property type="entry name" value="alpha/beta-Hydrolases"/>
    <property type="match status" value="1"/>
</dbReference>
<feature type="signal peptide" evidence="3">
    <location>
        <begin position="1"/>
        <end position="23"/>
    </location>
</feature>
<dbReference type="AlphaFoldDB" id="A0A1D8AYN8"/>
<feature type="compositionally biased region" description="Pro residues" evidence="2">
    <location>
        <begin position="363"/>
        <end position="372"/>
    </location>
</feature>
<keyword evidence="1 5" id="KW-0378">Hydrolase</keyword>
<feature type="domain" description="BD-FAE-like" evidence="4">
    <location>
        <begin position="115"/>
        <end position="211"/>
    </location>
</feature>
<proteinExistence type="predicted"/>
<gene>
    <name evidence="5" type="primary">axeA1_4</name>
    <name evidence="5" type="ORF">Verru16b_03062</name>
</gene>
<name>A0A1D8AYN8_9BACT</name>
<dbReference type="OrthoDB" id="187130at2"/>
<sequence>MPLTLRSSVPAFLLLGLLAPALAAEAVLPPLPAPQRVPAAGPKTDAPYAPVAVLPGGVVLPLYPSGSPYLRADKVTEPEVYQLWGAGLVGAVTSIHNPSIEFHAGNGQLNTGAAVILAGGGGHRSLNVGEATPLVQFLAHQGVSTIILRNRLRSDGYEPKTDGVNDALQAIKLVRAYAQEWKLDPAKIGIMGFSAGAELAMNAGLLWEDFDRANDVPANPLAKISSRPDFIASIYPGPSLFFRNDTPPAIPRAMPPTFLACAGQGDWIHALWAVNFYEAMLMDGVPNIEMMLYARGRHPGDKTGPGEPPATGSISNMGGIPFGTWSARYLDWFRDLGFLNKPGVVTQAAQDVAASLTRQPRTLRPPAPPPAPRRSRRRPPDGILPL</sequence>